<feature type="non-terminal residue" evidence="1">
    <location>
        <position position="1"/>
    </location>
</feature>
<evidence type="ECO:0000313" key="1">
    <source>
        <dbReference type="EMBL" id="KAG8237187.1"/>
    </source>
</evidence>
<sequence length="87" mass="10302">MWNETNQPAKSKHGETQKEYRKALYRQIFGNFTSRKRAGCKRNAIPNKLLLNLIDSPELLSHININVPQRLDQRKRTIWNIDLGERE</sequence>
<evidence type="ECO:0000313" key="2">
    <source>
        <dbReference type="Proteomes" id="UP000792457"/>
    </source>
</evidence>
<dbReference type="Proteomes" id="UP000792457">
    <property type="component" value="Unassembled WGS sequence"/>
</dbReference>
<keyword evidence="2" id="KW-1185">Reference proteome</keyword>
<comment type="caution">
    <text evidence="1">The sequence shown here is derived from an EMBL/GenBank/DDBJ whole genome shotgun (WGS) entry which is preliminary data.</text>
</comment>
<gene>
    <name evidence="1" type="ORF">J437_LFUL016641</name>
</gene>
<accession>A0A8K0P8M1</accession>
<proteinExistence type="predicted"/>
<protein>
    <submittedName>
        <fullName evidence="1">Uncharacterized protein</fullName>
    </submittedName>
</protein>
<name>A0A8K0P8M1_LADFU</name>
<dbReference type="OrthoDB" id="118105at2759"/>
<reference evidence="1" key="2">
    <citation type="submission" date="2017-10" db="EMBL/GenBank/DDBJ databases">
        <title>Ladona fulva Genome sequencing and assembly.</title>
        <authorList>
            <person name="Murali S."/>
            <person name="Richards S."/>
            <person name="Bandaranaike D."/>
            <person name="Bellair M."/>
            <person name="Blankenburg K."/>
            <person name="Chao H."/>
            <person name="Dinh H."/>
            <person name="Doddapaneni H."/>
            <person name="Dugan-Rocha S."/>
            <person name="Elkadiri S."/>
            <person name="Gnanaolivu R."/>
            <person name="Hernandez B."/>
            <person name="Skinner E."/>
            <person name="Javaid M."/>
            <person name="Lee S."/>
            <person name="Li M."/>
            <person name="Ming W."/>
            <person name="Munidasa M."/>
            <person name="Muniz J."/>
            <person name="Nguyen L."/>
            <person name="Hughes D."/>
            <person name="Osuji N."/>
            <person name="Pu L.-L."/>
            <person name="Puazo M."/>
            <person name="Qu C."/>
            <person name="Quiroz J."/>
            <person name="Raj R."/>
            <person name="Weissenberger G."/>
            <person name="Xin Y."/>
            <person name="Zou X."/>
            <person name="Han Y."/>
            <person name="Worley K."/>
            <person name="Muzny D."/>
            <person name="Gibbs R."/>
        </authorList>
    </citation>
    <scope>NUCLEOTIDE SEQUENCE</scope>
    <source>
        <strain evidence="1">Sampled in the wild</strain>
    </source>
</reference>
<organism evidence="1 2">
    <name type="scientific">Ladona fulva</name>
    <name type="common">Scarce chaser dragonfly</name>
    <name type="synonym">Libellula fulva</name>
    <dbReference type="NCBI Taxonomy" id="123851"/>
    <lineage>
        <taxon>Eukaryota</taxon>
        <taxon>Metazoa</taxon>
        <taxon>Ecdysozoa</taxon>
        <taxon>Arthropoda</taxon>
        <taxon>Hexapoda</taxon>
        <taxon>Insecta</taxon>
        <taxon>Pterygota</taxon>
        <taxon>Palaeoptera</taxon>
        <taxon>Odonata</taxon>
        <taxon>Epiprocta</taxon>
        <taxon>Anisoptera</taxon>
        <taxon>Libelluloidea</taxon>
        <taxon>Libellulidae</taxon>
        <taxon>Ladona</taxon>
    </lineage>
</organism>
<dbReference type="AlphaFoldDB" id="A0A8K0P8M1"/>
<dbReference type="EMBL" id="KZ309130">
    <property type="protein sequence ID" value="KAG8237187.1"/>
    <property type="molecule type" value="Genomic_DNA"/>
</dbReference>
<reference evidence="1" key="1">
    <citation type="submission" date="2013-04" db="EMBL/GenBank/DDBJ databases">
        <authorList>
            <person name="Qu J."/>
            <person name="Murali S.C."/>
            <person name="Bandaranaike D."/>
            <person name="Bellair M."/>
            <person name="Blankenburg K."/>
            <person name="Chao H."/>
            <person name="Dinh H."/>
            <person name="Doddapaneni H."/>
            <person name="Downs B."/>
            <person name="Dugan-Rocha S."/>
            <person name="Elkadiri S."/>
            <person name="Gnanaolivu R.D."/>
            <person name="Hernandez B."/>
            <person name="Javaid M."/>
            <person name="Jayaseelan J.C."/>
            <person name="Lee S."/>
            <person name="Li M."/>
            <person name="Ming W."/>
            <person name="Munidasa M."/>
            <person name="Muniz J."/>
            <person name="Nguyen L."/>
            <person name="Ongeri F."/>
            <person name="Osuji N."/>
            <person name="Pu L.-L."/>
            <person name="Puazo M."/>
            <person name="Qu C."/>
            <person name="Quiroz J."/>
            <person name="Raj R."/>
            <person name="Weissenberger G."/>
            <person name="Xin Y."/>
            <person name="Zou X."/>
            <person name="Han Y."/>
            <person name="Richards S."/>
            <person name="Worley K."/>
            <person name="Muzny D."/>
            <person name="Gibbs R."/>
        </authorList>
    </citation>
    <scope>NUCLEOTIDE SEQUENCE</scope>
    <source>
        <strain evidence="1">Sampled in the wild</strain>
    </source>
</reference>